<dbReference type="InterPro" id="IPR041492">
    <property type="entry name" value="HAD_2"/>
</dbReference>
<keyword evidence="3" id="KW-1185">Reference proteome</keyword>
<reference evidence="2 3" key="1">
    <citation type="submission" date="2019-03" db="EMBL/GenBank/DDBJ databases">
        <title>Genomic Encyclopedia of Type Strains, Phase IV (KMG-IV): sequencing the most valuable type-strain genomes for metagenomic binning, comparative biology and taxonomic classification.</title>
        <authorList>
            <person name="Goeker M."/>
        </authorList>
    </citation>
    <scope>NUCLEOTIDE SEQUENCE [LARGE SCALE GENOMIC DNA]</scope>
    <source>
        <strain evidence="2 3">DSM 45934</strain>
    </source>
</reference>
<dbReference type="Gene3D" id="3.40.50.1000">
    <property type="entry name" value="HAD superfamily/HAD-like"/>
    <property type="match status" value="1"/>
</dbReference>
<dbReference type="InterPro" id="IPR023214">
    <property type="entry name" value="HAD_sf"/>
</dbReference>
<dbReference type="GO" id="GO:0008967">
    <property type="term" value="F:phosphoglycolate phosphatase activity"/>
    <property type="evidence" value="ECO:0007669"/>
    <property type="project" value="TreeGrafter"/>
</dbReference>
<evidence type="ECO:0000313" key="2">
    <source>
        <dbReference type="EMBL" id="TCO52970.1"/>
    </source>
</evidence>
<proteinExistence type="predicted"/>
<dbReference type="PANTHER" id="PTHR43434:SF1">
    <property type="entry name" value="PHOSPHOGLYCOLATE PHOSPHATASE"/>
    <property type="match status" value="1"/>
</dbReference>
<dbReference type="InterPro" id="IPR036412">
    <property type="entry name" value="HAD-like_sf"/>
</dbReference>
<gene>
    <name evidence="2" type="ORF">EV192_111164</name>
</gene>
<evidence type="ECO:0000256" key="1">
    <source>
        <dbReference type="SAM" id="MobiDB-lite"/>
    </source>
</evidence>
<comment type="caution">
    <text evidence="2">The sequence shown here is derived from an EMBL/GenBank/DDBJ whole genome shotgun (WGS) entry which is preliminary data.</text>
</comment>
<dbReference type="EMBL" id="SLWS01000011">
    <property type="protein sequence ID" value="TCO52970.1"/>
    <property type="molecule type" value="Genomic_DNA"/>
</dbReference>
<accession>A0A4V2S5P2</accession>
<dbReference type="AlphaFoldDB" id="A0A4V2S5P2"/>
<dbReference type="Proteomes" id="UP000295680">
    <property type="component" value="Unassembled WGS sequence"/>
</dbReference>
<sequence length="219" mass="23103">MRVEELLTERDHVLVAFDGPVAELPSAGPRTDRLRVMVADRRLPRKVTRTGDPFVILAYAATIGPATERAVYAQLCRIEHEVVAAARVTPGVREALATMAAAGTQITVVSSLATAAVRTFLVIHGLAEHARHLVGRTGPDRTVLPPAPNLINAAIHERATPAESCLFVGSMDADLTAARAAGVDAIRHRRAATSPAAEPATPPPPPTPWFDALSTAAKG</sequence>
<dbReference type="Pfam" id="PF13419">
    <property type="entry name" value="HAD_2"/>
    <property type="match status" value="1"/>
</dbReference>
<dbReference type="OrthoDB" id="4547358at2"/>
<dbReference type="PANTHER" id="PTHR43434">
    <property type="entry name" value="PHOSPHOGLYCOLATE PHOSPHATASE"/>
    <property type="match status" value="1"/>
</dbReference>
<organism evidence="2 3">
    <name type="scientific">Actinocrispum wychmicini</name>
    <dbReference type="NCBI Taxonomy" id="1213861"/>
    <lineage>
        <taxon>Bacteria</taxon>
        <taxon>Bacillati</taxon>
        <taxon>Actinomycetota</taxon>
        <taxon>Actinomycetes</taxon>
        <taxon>Pseudonocardiales</taxon>
        <taxon>Pseudonocardiaceae</taxon>
        <taxon>Actinocrispum</taxon>
    </lineage>
</organism>
<name>A0A4V2S5P2_9PSEU</name>
<dbReference type="GO" id="GO:0006281">
    <property type="term" value="P:DNA repair"/>
    <property type="evidence" value="ECO:0007669"/>
    <property type="project" value="TreeGrafter"/>
</dbReference>
<dbReference type="SUPFAM" id="SSF56784">
    <property type="entry name" value="HAD-like"/>
    <property type="match status" value="1"/>
</dbReference>
<evidence type="ECO:0000313" key="3">
    <source>
        <dbReference type="Proteomes" id="UP000295680"/>
    </source>
</evidence>
<feature type="region of interest" description="Disordered" evidence="1">
    <location>
        <begin position="189"/>
        <end position="219"/>
    </location>
</feature>
<dbReference type="InterPro" id="IPR050155">
    <property type="entry name" value="HAD-like_hydrolase_sf"/>
</dbReference>
<protein>
    <submittedName>
        <fullName evidence="2">Haloacid dehalogenase-like hydrolase</fullName>
    </submittedName>
</protein>
<keyword evidence="2" id="KW-0378">Hydrolase</keyword>
<dbReference type="GO" id="GO:0005829">
    <property type="term" value="C:cytosol"/>
    <property type="evidence" value="ECO:0007669"/>
    <property type="project" value="TreeGrafter"/>
</dbReference>